<feature type="non-terminal residue" evidence="12">
    <location>
        <position position="1"/>
    </location>
</feature>
<evidence type="ECO:0000256" key="8">
    <source>
        <dbReference type="ARBA" id="ARBA00023136"/>
    </source>
</evidence>
<gene>
    <name evidence="12" type="ORF">M422DRAFT_103622</name>
</gene>
<dbReference type="Pfam" id="PF02517">
    <property type="entry name" value="Rce1-like"/>
    <property type="match status" value="1"/>
</dbReference>
<feature type="non-terminal residue" evidence="12">
    <location>
        <position position="218"/>
    </location>
</feature>
<dbReference type="Proteomes" id="UP000054279">
    <property type="component" value="Unassembled WGS sequence"/>
</dbReference>
<accession>A0A0C9UP44</accession>
<dbReference type="InterPro" id="IPR039731">
    <property type="entry name" value="Rce1"/>
</dbReference>
<evidence type="ECO:0000256" key="7">
    <source>
        <dbReference type="ARBA" id="ARBA00022989"/>
    </source>
</evidence>
<keyword evidence="7" id="KW-1133">Transmembrane helix</keyword>
<comment type="similarity">
    <text evidence="2">Belongs to the peptidase U48 family.</text>
</comment>
<keyword evidence="3" id="KW-0645">Protease</keyword>
<dbReference type="PANTHER" id="PTHR13046:SF0">
    <property type="entry name" value="CAAX PRENYL PROTEASE 2"/>
    <property type="match status" value="1"/>
</dbReference>
<evidence type="ECO:0000259" key="11">
    <source>
        <dbReference type="Pfam" id="PF02517"/>
    </source>
</evidence>
<keyword evidence="6" id="KW-0256">Endoplasmic reticulum</keyword>
<evidence type="ECO:0000256" key="6">
    <source>
        <dbReference type="ARBA" id="ARBA00022824"/>
    </source>
</evidence>
<keyword evidence="8" id="KW-0472">Membrane</keyword>
<keyword evidence="4" id="KW-0812">Transmembrane</keyword>
<organism evidence="12 13">
    <name type="scientific">Sphaerobolus stellatus (strain SS14)</name>
    <dbReference type="NCBI Taxonomy" id="990650"/>
    <lineage>
        <taxon>Eukaryota</taxon>
        <taxon>Fungi</taxon>
        <taxon>Dikarya</taxon>
        <taxon>Basidiomycota</taxon>
        <taxon>Agaricomycotina</taxon>
        <taxon>Agaricomycetes</taxon>
        <taxon>Phallomycetidae</taxon>
        <taxon>Geastrales</taxon>
        <taxon>Sphaerobolaceae</taxon>
        <taxon>Sphaerobolus</taxon>
    </lineage>
</organism>
<dbReference type="PANTHER" id="PTHR13046">
    <property type="entry name" value="PROTEASE U48 CAAX PRENYL PROTEASE RCE1"/>
    <property type="match status" value="1"/>
</dbReference>
<dbReference type="AlphaFoldDB" id="A0A0C9UP44"/>
<dbReference type="OrthoDB" id="271604at2759"/>
<dbReference type="GO" id="GO:0004222">
    <property type="term" value="F:metalloendopeptidase activity"/>
    <property type="evidence" value="ECO:0007669"/>
    <property type="project" value="InterPro"/>
</dbReference>
<sequence length="218" mass="24073">TLSSSSSFFLSSAITASYFGGIYLLRAGRISFVTPSPENEGPPPAARKRDDPDVIRARLRGVGISSLLSCGLVYTLVALDSRDKSPWTASIATASNLLGLNFSTKAALSCLLVPVLYLGPLTAMWFSRGLPLQRNWSFQRDLLSIFKTWIGLRNFVVAPITEEVVFRSCLLVIAQLSGKGLYNMVFITPLWFGAAHLHHAYELYHNYGRTRQALMRAL</sequence>
<evidence type="ECO:0000256" key="4">
    <source>
        <dbReference type="ARBA" id="ARBA00022692"/>
    </source>
</evidence>
<keyword evidence="13" id="KW-1185">Reference proteome</keyword>
<comment type="subcellular location">
    <subcellularLocation>
        <location evidence="1">Endoplasmic reticulum membrane</location>
        <topology evidence="1">Multi-pass membrane protein</topology>
    </subcellularLocation>
</comment>
<evidence type="ECO:0000256" key="10">
    <source>
        <dbReference type="ARBA" id="ARBA00049729"/>
    </source>
</evidence>
<reference evidence="12 13" key="1">
    <citation type="submission" date="2014-06" db="EMBL/GenBank/DDBJ databases">
        <title>Evolutionary Origins and Diversification of the Mycorrhizal Mutualists.</title>
        <authorList>
            <consortium name="DOE Joint Genome Institute"/>
            <consortium name="Mycorrhizal Genomics Consortium"/>
            <person name="Kohler A."/>
            <person name="Kuo A."/>
            <person name="Nagy L.G."/>
            <person name="Floudas D."/>
            <person name="Copeland A."/>
            <person name="Barry K.W."/>
            <person name="Cichocki N."/>
            <person name="Veneault-Fourrey C."/>
            <person name="LaButti K."/>
            <person name="Lindquist E.A."/>
            <person name="Lipzen A."/>
            <person name="Lundell T."/>
            <person name="Morin E."/>
            <person name="Murat C."/>
            <person name="Riley R."/>
            <person name="Ohm R."/>
            <person name="Sun H."/>
            <person name="Tunlid A."/>
            <person name="Henrissat B."/>
            <person name="Grigoriev I.V."/>
            <person name="Hibbett D.S."/>
            <person name="Martin F."/>
        </authorList>
    </citation>
    <scope>NUCLEOTIDE SEQUENCE [LARGE SCALE GENOMIC DNA]</scope>
    <source>
        <strain evidence="12 13">SS14</strain>
    </source>
</reference>
<name>A0A0C9UP44_SPHS4</name>
<evidence type="ECO:0000256" key="5">
    <source>
        <dbReference type="ARBA" id="ARBA00022801"/>
    </source>
</evidence>
<evidence type="ECO:0000313" key="13">
    <source>
        <dbReference type="Proteomes" id="UP000054279"/>
    </source>
</evidence>
<dbReference type="GO" id="GO:0005789">
    <property type="term" value="C:endoplasmic reticulum membrane"/>
    <property type="evidence" value="ECO:0007669"/>
    <property type="project" value="UniProtKB-SubCell"/>
</dbReference>
<proteinExistence type="inferred from homology"/>
<keyword evidence="5" id="KW-0378">Hydrolase</keyword>
<dbReference type="EMBL" id="KN837347">
    <property type="protein sequence ID" value="KIJ27075.1"/>
    <property type="molecule type" value="Genomic_DNA"/>
</dbReference>
<evidence type="ECO:0000256" key="9">
    <source>
        <dbReference type="ARBA" id="ARBA00047280"/>
    </source>
</evidence>
<protein>
    <recommendedName>
        <fullName evidence="10">intramembrane prenyl-peptidase Rce1</fullName>
        <ecNumber evidence="10">3.4.26.1</ecNumber>
    </recommendedName>
</protein>
<feature type="domain" description="CAAX prenyl protease 2/Lysostaphin resistance protein A-like" evidence="11">
    <location>
        <begin position="147"/>
        <end position="201"/>
    </location>
</feature>
<dbReference type="GO" id="GO:0071586">
    <property type="term" value="P:CAAX-box protein processing"/>
    <property type="evidence" value="ECO:0007669"/>
    <property type="project" value="InterPro"/>
</dbReference>
<evidence type="ECO:0000256" key="3">
    <source>
        <dbReference type="ARBA" id="ARBA00022670"/>
    </source>
</evidence>
<dbReference type="EC" id="3.4.26.1" evidence="10"/>
<evidence type="ECO:0000256" key="2">
    <source>
        <dbReference type="ARBA" id="ARBA00006897"/>
    </source>
</evidence>
<comment type="catalytic activity">
    <reaction evidence="9">
        <text>Hydrolyzes the peptide bond -P2-(S-farnesyl or geranylgeranyl)C-P1'-P2'-P3'-COOH where P1' and P2' are amino acids with aliphatic sidechains and P3' is any C-terminal residue.</text>
        <dbReference type="EC" id="3.4.26.1"/>
    </reaction>
</comment>
<evidence type="ECO:0000313" key="12">
    <source>
        <dbReference type="EMBL" id="KIJ27075.1"/>
    </source>
</evidence>
<evidence type="ECO:0000256" key="1">
    <source>
        <dbReference type="ARBA" id="ARBA00004477"/>
    </source>
</evidence>
<dbReference type="InterPro" id="IPR003675">
    <property type="entry name" value="Rce1/LyrA-like_dom"/>
</dbReference>
<dbReference type="HOGENOM" id="CLU_049909_1_0_1"/>